<evidence type="ECO:0000256" key="1">
    <source>
        <dbReference type="SAM" id="MobiDB-lite"/>
    </source>
</evidence>
<dbReference type="InterPro" id="IPR032710">
    <property type="entry name" value="NTF2-like_dom_sf"/>
</dbReference>
<keyword evidence="2" id="KW-0472">Membrane</keyword>
<dbReference type="Gene3D" id="3.10.450.240">
    <property type="match status" value="1"/>
</dbReference>
<feature type="region of interest" description="Disordered" evidence="1">
    <location>
        <begin position="153"/>
        <end position="174"/>
    </location>
</feature>
<dbReference type="STRING" id="411945.GA0061102_1003140"/>
<dbReference type="SUPFAM" id="SSF54427">
    <property type="entry name" value="NTF2-like"/>
    <property type="match status" value="1"/>
</dbReference>
<dbReference type="OrthoDB" id="9780873at2"/>
<dbReference type="Pfam" id="PF04280">
    <property type="entry name" value="Tim44"/>
    <property type="match status" value="1"/>
</dbReference>
<feature type="compositionally biased region" description="Low complexity" evidence="1">
    <location>
        <begin position="42"/>
        <end position="81"/>
    </location>
</feature>
<reference evidence="6" key="1">
    <citation type="submission" date="2016-08" db="EMBL/GenBank/DDBJ databases">
        <authorList>
            <person name="Varghese N."/>
            <person name="Submissions Spin"/>
        </authorList>
    </citation>
    <scope>NUCLEOTIDE SEQUENCE [LARGE SCALE GENOMIC DNA]</scope>
    <source>
        <strain evidence="6">HAMBI 2971</strain>
    </source>
</reference>
<name>A0A1C3UF23_9HYPH</name>
<dbReference type="Proteomes" id="UP000199435">
    <property type="component" value="Unassembled WGS sequence"/>
</dbReference>
<dbReference type="SMART" id="SM00978">
    <property type="entry name" value="Tim44"/>
    <property type="match status" value="1"/>
</dbReference>
<evidence type="ECO:0000313" key="6">
    <source>
        <dbReference type="Proteomes" id="UP000199435"/>
    </source>
</evidence>
<organism evidence="5 6">
    <name type="scientific">Rhizobium miluonense</name>
    <dbReference type="NCBI Taxonomy" id="411945"/>
    <lineage>
        <taxon>Bacteria</taxon>
        <taxon>Pseudomonadati</taxon>
        <taxon>Pseudomonadota</taxon>
        <taxon>Alphaproteobacteria</taxon>
        <taxon>Hyphomicrobiales</taxon>
        <taxon>Rhizobiaceae</taxon>
        <taxon>Rhizobium/Agrobacterium group</taxon>
        <taxon>Rhizobium</taxon>
    </lineage>
</organism>
<gene>
    <name evidence="5" type="ORF">GA0061102_1003140</name>
</gene>
<sequence length="336" mass="35605">MLRVGPRFAKIAAIVVLAAASALATFDVADARRAGSSGFGSRGTRTFDAPATTRTAPTQAAPIDRTMTPRPQQPQTATQPPIAGQQRPGFFGGFGGSMIGGLIAGGLLGMLLGHGFGGGVGFLGMLLQIGLIVLLISFAMRFFANRQRGQYAAPGSGQSYNTNPMNNAGASPRPSFSIPTIGGGTAAAAHKTRQASDEIGLQQADLDRFERLLTEVQTAYGKEDYATLRRLTTPEAMSYLAEELGENATNGVRNSVSDVRLLQGDIAEAWREDNAEYATLAMRYSSIDAMLDRTTGKLVNGDDRNPSETVELWTFVRKSGADWILSAIQGTESNHG</sequence>
<dbReference type="EMBL" id="FMAH01000003">
    <property type="protein sequence ID" value="SCB14072.1"/>
    <property type="molecule type" value="Genomic_DNA"/>
</dbReference>
<dbReference type="PANTHER" id="PTHR41542">
    <property type="entry name" value="BLL5807 PROTEIN"/>
    <property type="match status" value="1"/>
</dbReference>
<feature type="compositionally biased region" description="Polar residues" evidence="1">
    <location>
        <begin position="156"/>
        <end position="169"/>
    </location>
</feature>
<dbReference type="InterPro" id="IPR007379">
    <property type="entry name" value="Tim44-like_dom"/>
</dbReference>
<proteinExistence type="predicted"/>
<keyword evidence="2" id="KW-1133">Transmembrane helix</keyword>
<feature type="region of interest" description="Disordered" evidence="1">
    <location>
        <begin position="35"/>
        <end position="84"/>
    </location>
</feature>
<feature type="chain" id="PRO_5008683073" evidence="3">
    <location>
        <begin position="25"/>
        <end position="336"/>
    </location>
</feature>
<protein>
    <submittedName>
        <fullName evidence="5">Predicted lipid-binding transport protein, Tim44 family</fullName>
    </submittedName>
</protein>
<dbReference type="AlphaFoldDB" id="A0A1C3UF23"/>
<evidence type="ECO:0000313" key="5">
    <source>
        <dbReference type="EMBL" id="SCB14072.1"/>
    </source>
</evidence>
<feature type="transmembrane region" description="Helical" evidence="2">
    <location>
        <begin position="120"/>
        <end position="144"/>
    </location>
</feature>
<dbReference type="PANTHER" id="PTHR41542:SF1">
    <property type="entry name" value="BLL5807 PROTEIN"/>
    <property type="match status" value="1"/>
</dbReference>
<feature type="domain" description="Tim44-like" evidence="4">
    <location>
        <begin position="186"/>
        <end position="330"/>
    </location>
</feature>
<evidence type="ECO:0000256" key="2">
    <source>
        <dbReference type="SAM" id="Phobius"/>
    </source>
</evidence>
<feature type="signal peptide" evidence="3">
    <location>
        <begin position="1"/>
        <end position="24"/>
    </location>
</feature>
<accession>A0A1C3UF23</accession>
<feature type="transmembrane region" description="Helical" evidence="2">
    <location>
        <begin position="90"/>
        <end position="113"/>
    </location>
</feature>
<keyword evidence="2" id="KW-0812">Transmembrane</keyword>
<keyword evidence="3" id="KW-0732">Signal</keyword>
<dbReference type="RefSeq" id="WP_092844508.1">
    <property type="nucleotide sequence ID" value="NZ_FMAH01000003.1"/>
</dbReference>
<evidence type="ECO:0000259" key="4">
    <source>
        <dbReference type="SMART" id="SM00978"/>
    </source>
</evidence>
<evidence type="ECO:0000256" key="3">
    <source>
        <dbReference type="SAM" id="SignalP"/>
    </source>
</evidence>
<keyword evidence="6" id="KW-1185">Reference proteome</keyword>